<evidence type="ECO:0000313" key="2">
    <source>
        <dbReference type="EMBL" id="ETJ19109.1"/>
    </source>
</evidence>
<name>W1WRL8_ECOLX</name>
<gene>
    <name evidence="2" type="ORF">Q609_ECAC01940G0001</name>
</gene>
<dbReference type="EMBL" id="AZLZ01001940">
    <property type="protein sequence ID" value="ETJ19109.1"/>
    <property type="molecule type" value="Genomic_DNA"/>
</dbReference>
<dbReference type="InterPro" id="IPR036008">
    <property type="entry name" value="Aconitase_4Fe-4S_dom"/>
</dbReference>
<comment type="caution">
    <text evidence="2">The sequence shown here is derived from an EMBL/GenBank/DDBJ whole genome shotgun (WGS) entry which is preliminary data.</text>
</comment>
<sequence>ELAAVAALIGKLPTPEEYQTYVAQVDKTAVDTYRYLNFNQLSQYTEKADGVIFQTAV</sequence>
<feature type="non-terminal residue" evidence="2">
    <location>
        <position position="1"/>
    </location>
</feature>
<accession>W1WRL8</accession>
<evidence type="ECO:0000256" key="1">
    <source>
        <dbReference type="ARBA" id="ARBA00023004"/>
    </source>
</evidence>
<dbReference type="Gene3D" id="3.30.499.10">
    <property type="entry name" value="Aconitase, domain 3"/>
    <property type="match status" value="1"/>
</dbReference>
<protein>
    <submittedName>
        <fullName evidence="2">Aconitate hydratase 2</fullName>
    </submittedName>
</protein>
<reference evidence="2 3" key="1">
    <citation type="submission" date="2013-12" db="EMBL/GenBank/DDBJ databases">
        <title>A Varibaculum cambriense genome reconstructed from a premature infant gut community with otherwise low bacterial novelty that shifts toward anaerobic metabolism during the third week of life.</title>
        <authorList>
            <person name="Brown C.T."/>
            <person name="Sharon I."/>
            <person name="Thomas B.C."/>
            <person name="Castelle C.J."/>
            <person name="Morowitz M.J."/>
            <person name="Banfield J.F."/>
        </authorList>
    </citation>
    <scope>NUCLEOTIDE SEQUENCE [LARGE SCALE GENOMIC DNA]</scope>
    <source>
        <strain evidence="3">DORA_A_5_14_21</strain>
    </source>
</reference>
<organism evidence="2 3">
    <name type="scientific">Escherichia coli DORA_A_5_14_21</name>
    <dbReference type="NCBI Taxonomy" id="1403943"/>
    <lineage>
        <taxon>Bacteria</taxon>
        <taxon>Pseudomonadati</taxon>
        <taxon>Pseudomonadota</taxon>
        <taxon>Gammaproteobacteria</taxon>
        <taxon>Enterobacterales</taxon>
        <taxon>Enterobacteriaceae</taxon>
        <taxon>Escherichia</taxon>
    </lineage>
</organism>
<dbReference type="Proteomes" id="UP000018853">
    <property type="component" value="Unassembled WGS sequence"/>
</dbReference>
<dbReference type="SUPFAM" id="SSF53732">
    <property type="entry name" value="Aconitase iron-sulfur domain"/>
    <property type="match status" value="1"/>
</dbReference>
<evidence type="ECO:0000313" key="3">
    <source>
        <dbReference type="Proteomes" id="UP000018853"/>
    </source>
</evidence>
<proteinExistence type="predicted"/>
<dbReference type="AlphaFoldDB" id="W1WRL8"/>
<keyword evidence="1" id="KW-0408">Iron</keyword>
<dbReference type="InterPro" id="IPR015931">
    <property type="entry name" value="Acnase/IPM_dHydase_lsu_aba_1/3"/>
</dbReference>